<dbReference type="Proteomes" id="UP000799537">
    <property type="component" value="Unassembled WGS sequence"/>
</dbReference>
<dbReference type="EMBL" id="ML993644">
    <property type="protein sequence ID" value="KAF2158982.1"/>
    <property type="molecule type" value="Genomic_DNA"/>
</dbReference>
<dbReference type="RefSeq" id="XP_033659871.1">
    <property type="nucleotide sequence ID" value="XM_033819123.1"/>
</dbReference>
<proteinExistence type="inferred from homology"/>
<dbReference type="InterPro" id="IPR044053">
    <property type="entry name" value="AsaB-like"/>
</dbReference>
<dbReference type="GeneID" id="54572395"/>
<dbReference type="NCBIfam" id="NF041278">
    <property type="entry name" value="CmcJ_NvfI_EfuI"/>
    <property type="match status" value="1"/>
</dbReference>
<name>A0A6A6BZH1_ZASCE</name>
<gene>
    <name evidence="3" type="ORF">M409DRAFT_71330</name>
</gene>
<accession>A0A6A6BZH1</accession>
<dbReference type="PANTHER" id="PTHR34598">
    <property type="entry name" value="BLL6449 PROTEIN"/>
    <property type="match status" value="1"/>
</dbReference>
<evidence type="ECO:0000256" key="1">
    <source>
        <dbReference type="ARBA" id="ARBA00023002"/>
    </source>
</evidence>
<dbReference type="AlphaFoldDB" id="A0A6A6BZH1"/>
<keyword evidence="4" id="KW-1185">Reference proteome</keyword>
<protein>
    <submittedName>
        <fullName evidence="3">Uncharacterized protein</fullName>
    </submittedName>
</protein>
<reference evidence="3" key="1">
    <citation type="journal article" date="2020" name="Stud. Mycol.">
        <title>101 Dothideomycetes genomes: a test case for predicting lifestyles and emergence of pathogens.</title>
        <authorList>
            <person name="Haridas S."/>
            <person name="Albert R."/>
            <person name="Binder M."/>
            <person name="Bloem J."/>
            <person name="Labutti K."/>
            <person name="Salamov A."/>
            <person name="Andreopoulos B."/>
            <person name="Baker S."/>
            <person name="Barry K."/>
            <person name="Bills G."/>
            <person name="Bluhm B."/>
            <person name="Cannon C."/>
            <person name="Castanera R."/>
            <person name="Culley D."/>
            <person name="Daum C."/>
            <person name="Ezra D."/>
            <person name="Gonzalez J."/>
            <person name="Henrissat B."/>
            <person name="Kuo A."/>
            <person name="Liang C."/>
            <person name="Lipzen A."/>
            <person name="Lutzoni F."/>
            <person name="Magnuson J."/>
            <person name="Mondo S."/>
            <person name="Nolan M."/>
            <person name="Ohm R."/>
            <person name="Pangilinan J."/>
            <person name="Park H.-J."/>
            <person name="Ramirez L."/>
            <person name="Alfaro M."/>
            <person name="Sun H."/>
            <person name="Tritt A."/>
            <person name="Yoshinaga Y."/>
            <person name="Zwiers L.-H."/>
            <person name="Turgeon B."/>
            <person name="Goodwin S."/>
            <person name="Spatafora J."/>
            <person name="Crous P."/>
            <person name="Grigoriev I."/>
        </authorList>
    </citation>
    <scope>NUCLEOTIDE SEQUENCE</scope>
    <source>
        <strain evidence="3">ATCC 36951</strain>
    </source>
</reference>
<sequence length="299" mass="34165">MAAAIANPSVVRANLNYLLPGGGADADGFYPGTASNLRRKFDVREVPITDVRSVNDTFDIDKHGFKFVPREGKFNEFDNKEQTAQHWYPEVIELLKKHLGAADAKPLLHFVRNETVESALADAATMADHDTVTKMVPFRVIHVDNSYDGSYGFLEGFVGSEEAEKWSKGRWGIVNVWYPLKTVERDPLAVCDASSVREEDLYPLAIRRPADAVNENFTNTPKNMKANESWHVYYNDEHRWYYKSKMTPEEALLIRIYDSEKDGRARRCPHTAFELADQDAQMPNRTSIETRCVVRWDDE</sequence>
<evidence type="ECO:0000313" key="4">
    <source>
        <dbReference type="Proteomes" id="UP000799537"/>
    </source>
</evidence>
<comment type="similarity">
    <text evidence="2">Belongs to the asaB hydroxylase/desaturase family.</text>
</comment>
<keyword evidence="1" id="KW-0560">Oxidoreductase</keyword>
<evidence type="ECO:0000313" key="3">
    <source>
        <dbReference type="EMBL" id="KAF2158982.1"/>
    </source>
</evidence>
<dbReference type="PANTHER" id="PTHR34598:SF3">
    <property type="entry name" value="OXIDOREDUCTASE AN1597"/>
    <property type="match status" value="1"/>
</dbReference>
<organism evidence="3 4">
    <name type="scientific">Zasmidium cellare ATCC 36951</name>
    <dbReference type="NCBI Taxonomy" id="1080233"/>
    <lineage>
        <taxon>Eukaryota</taxon>
        <taxon>Fungi</taxon>
        <taxon>Dikarya</taxon>
        <taxon>Ascomycota</taxon>
        <taxon>Pezizomycotina</taxon>
        <taxon>Dothideomycetes</taxon>
        <taxon>Dothideomycetidae</taxon>
        <taxon>Mycosphaerellales</taxon>
        <taxon>Mycosphaerellaceae</taxon>
        <taxon>Zasmidium</taxon>
    </lineage>
</organism>
<dbReference type="OrthoDB" id="412788at2759"/>
<dbReference type="GO" id="GO:0016491">
    <property type="term" value="F:oxidoreductase activity"/>
    <property type="evidence" value="ECO:0007669"/>
    <property type="project" value="UniProtKB-KW"/>
</dbReference>
<evidence type="ECO:0000256" key="2">
    <source>
        <dbReference type="ARBA" id="ARBA00023604"/>
    </source>
</evidence>